<organism evidence="1">
    <name type="scientific">Capitella teleta</name>
    <name type="common">Polychaete worm</name>
    <dbReference type="NCBI Taxonomy" id="283909"/>
    <lineage>
        <taxon>Eukaryota</taxon>
        <taxon>Metazoa</taxon>
        <taxon>Spiralia</taxon>
        <taxon>Lophotrochozoa</taxon>
        <taxon>Annelida</taxon>
        <taxon>Polychaeta</taxon>
        <taxon>Sedentaria</taxon>
        <taxon>Scolecida</taxon>
        <taxon>Capitellidae</taxon>
        <taxon>Capitella</taxon>
    </lineage>
</organism>
<gene>
    <name evidence="1" type="ORF">CAPTEDRAFT_214276</name>
</gene>
<evidence type="ECO:0000313" key="3">
    <source>
        <dbReference type="Proteomes" id="UP000014760"/>
    </source>
</evidence>
<dbReference type="HOGENOM" id="CLU_1422692_0_0_1"/>
<keyword evidence="3" id="KW-1185">Reference proteome</keyword>
<name>R7VJ51_CAPTE</name>
<evidence type="ECO:0000313" key="1">
    <source>
        <dbReference type="EMBL" id="ELU18592.1"/>
    </source>
</evidence>
<protein>
    <submittedName>
        <fullName evidence="1 2">Uncharacterized protein</fullName>
    </submittedName>
</protein>
<accession>R7VJ51</accession>
<reference evidence="1 3" key="2">
    <citation type="journal article" date="2013" name="Nature">
        <title>Insights into bilaterian evolution from three spiralian genomes.</title>
        <authorList>
            <person name="Simakov O."/>
            <person name="Marletaz F."/>
            <person name="Cho S.J."/>
            <person name="Edsinger-Gonzales E."/>
            <person name="Havlak P."/>
            <person name="Hellsten U."/>
            <person name="Kuo D.H."/>
            <person name="Larsson T."/>
            <person name="Lv J."/>
            <person name="Arendt D."/>
            <person name="Savage R."/>
            <person name="Osoegawa K."/>
            <person name="de Jong P."/>
            <person name="Grimwood J."/>
            <person name="Chapman J.A."/>
            <person name="Shapiro H."/>
            <person name="Aerts A."/>
            <person name="Otillar R.P."/>
            <person name="Terry A.Y."/>
            <person name="Boore J.L."/>
            <person name="Grigoriev I.V."/>
            <person name="Lindberg D.R."/>
            <person name="Seaver E.C."/>
            <person name="Weisblat D.A."/>
            <person name="Putnam N.H."/>
            <person name="Rokhsar D.S."/>
        </authorList>
    </citation>
    <scope>NUCLEOTIDE SEQUENCE</scope>
    <source>
        <strain evidence="1 3">I ESC-2004</strain>
    </source>
</reference>
<dbReference type="Proteomes" id="UP000014760">
    <property type="component" value="Unassembled WGS sequence"/>
</dbReference>
<reference evidence="2" key="3">
    <citation type="submission" date="2015-06" db="UniProtKB">
        <authorList>
            <consortium name="EnsemblMetazoa"/>
        </authorList>
    </citation>
    <scope>IDENTIFICATION</scope>
</reference>
<dbReference type="AlphaFoldDB" id="R7VJ51"/>
<dbReference type="EnsemblMetazoa" id="CapteT214276">
    <property type="protein sequence ID" value="CapteP214276"/>
    <property type="gene ID" value="CapteG214276"/>
</dbReference>
<evidence type="ECO:0000313" key="2">
    <source>
        <dbReference type="EnsemblMetazoa" id="CapteP214276"/>
    </source>
</evidence>
<dbReference type="EMBL" id="KB291824">
    <property type="protein sequence ID" value="ELU18592.1"/>
    <property type="molecule type" value="Genomic_DNA"/>
</dbReference>
<sequence>MPGFELMQCKFLRDLSSWFSSNLTAEEISQTNLFQYACVILLTSALIISITKRVFWSKKTRFPVSQVGGPDTPITFHQTSCNIDAARLADLLLSFPNPRPDLGNFELVGGEEVFVNFEDNIQAGGGLQGWSHTPLDEDRSFTLLHISSLHDLGLYKLLQQFPDAPGTGLAGMECSSLDAVSEPAGGKDHPR</sequence>
<proteinExistence type="predicted"/>
<reference evidence="3" key="1">
    <citation type="submission" date="2012-12" db="EMBL/GenBank/DDBJ databases">
        <authorList>
            <person name="Hellsten U."/>
            <person name="Grimwood J."/>
            <person name="Chapman J.A."/>
            <person name="Shapiro H."/>
            <person name="Aerts A."/>
            <person name="Otillar R.P."/>
            <person name="Terry A.Y."/>
            <person name="Boore J.L."/>
            <person name="Simakov O."/>
            <person name="Marletaz F."/>
            <person name="Cho S.-J."/>
            <person name="Edsinger-Gonzales E."/>
            <person name="Havlak P."/>
            <person name="Kuo D.-H."/>
            <person name="Larsson T."/>
            <person name="Lv J."/>
            <person name="Arendt D."/>
            <person name="Savage R."/>
            <person name="Osoegawa K."/>
            <person name="de Jong P."/>
            <person name="Lindberg D.R."/>
            <person name="Seaver E.C."/>
            <person name="Weisblat D.A."/>
            <person name="Putnam N.H."/>
            <person name="Grigoriev I.V."/>
            <person name="Rokhsar D.S."/>
        </authorList>
    </citation>
    <scope>NUCLEOTIDE SEQUENCE</scope>
    <source>
        <strain evidence="3">I ESC-2004</strain>
    </source>
</reference>
<dbReference type="EMBL" id="AMQN01016205">
    <property type="status" value="NOT_ANNOTATED_CDS"/>
    <property type="molecule type" value="Genomic_DNA"/>
</dbReference>